<feature type="binding site" evidence="7">
    <location>
        <position position="510"/>
    </location>
    <ligand>
        <name>phosphoenolpyruvate</name>
        <dbReference type="ChEBI" id="CHEBI:58702"/>
    </ligand>
</feature>
<dbReference type="InterPro" id="IPR006264">
    <property type="entry name" value="EPSP_synthase"/>
</dbReference>
<evidence type="ECO:0000256" key="1">
    <source>
        <dbReference type="ARBA" id="ARBA00004811"/>
    </source>
</evidence>
<evidence type="ECO:0000256" key="3">
    <source>
        <dbReference type="ARBA" id="ARBA00022605"/>
    </source>
</evidence>
<dbReference type="GO" id="GO:0003866">
    <property type="term" value="F:3-phosphoshikimate 1-carboxyvinyltransferase activity"/>
    <property type="evidence" value="ECO:0007669"/>
    <property type="project" value="UniProtKB-UniRule"/>
</dbReference>
<feature type="binding site" evidence="7">
    <location>
        <position position="79"/>
    </location>
    <ligand>
        <name>3-phosphoshikimate</name>
        <dbReference type="ChEBI" id="CHEBI:145989"/>
    </ligand>
</feature>
<comment type="function">
    <text evidence="7">Catalyzes the transfer of the enolpyruvyl moiety of phosphoenolpyruvate (PEP) to the 5-hydroxyl of shikimate-3-phosphate (S3P) to produce enolpyruvyl shikimate-3-phosphate and inorganic phosphate.</text>
</comment>
<keyword evidence="5 7" id="KW-0057">Aromatic amino acid biosynthesis</keyword>
<dbReference type="PANTHER" id="PTHR21090">
    <property type="entry name" value="AROM/DEHYDROQUINATE SYNTHASE"/>
    <property type="match status" value="1"/>
</dbReference>
<feature type="binding site" evidence="7">
    <location>
        <position position="251"/>
    </location>
    <ligand>
        <name>3-phosphoshikimate</name>
        <dbReference type="ChEBI" id="CHEBI:145989"/>
    </ligand>
</feature>
<feature type="binding site" evidence="7">
    <location>
        <position position="80"/>
    </location>
    <ligand>
        <name>3-phosphoshikimate</name>
        <dbReference type="ChEBI" id="CHEBI:145989"/>
    </ligand>
</feature>
<dbReference type="InterPro" id="IPR036968">
    <property type="entry name" value="Enolpyruvate_Tfrase_sf"/>
</dbReference>
<evidence type="ECO:0000259" key="9">
    <source>
        <dbReference type="Pfam" id="PF00275"/>
    </source>
</evidence>
<dbReference type="EMBL" id="JABXYR010000002">
    <property type="protein sequence ID" value="NWO23564.1"/>
    <property type="molecule type" value="Genomic_DNA"/>
</dbReference>
<comment type="similarity">
    <text evidence="2 7">Belongs to the EPSP synthase family.</text>
</comment>
<dbReference type="Gene3D" id="3.65.10.10">
    <property type="entry name" value="Enolpyruvate transferase domain"/>
    <property type="match status" value="2"/>
</dbReference>
<feature type="binding site" evidence="7">
    <location>
        <position position="84"/>
    </location>
    <ligand>
        <name>3-phosphoshikimate</name>
        <dbReference type="ChEBI" id="CHEBI:145989"/>
    </ligand>
</feature>
<dbReference type="HAMAP" id="MF_00210">
    <property type="entry name" value="EPSP_synth"/>
    <property type="match status" value="1"/>
</dbReference>
<dbReference type="UniPathway" id="UPA00053">
    <property type="reaction ID" value="UER00089"/>
</dbReference>
<feature type="active site" description="Proton acceptor" evidence="7">
    <location>
        <position position="410"/>
    </location>
</feature>
<feature type="binding site" evidence="7">
    <location>
        <position position="441"/>
    </location>
    <ligand>
        <name>phosphoenolpyruvate</name>
        <dbReference type="ChEBI" id="CHEBI:58702"/>
    </ligand>
</feature>
<evidence type="ECO:0000256" key="7">
    <source>
        <dbReference type="HAMAP-Rule" id="MF_00210"/>
    </source>
</evidence>
<dbReference type="GO" id="GO:0009073">
    <property type="term" value="P:aromatic amino acid family biosynthetic process"/>
    <property type="evidence" value="ECO:0007669"/>
    <property type="project" value="UniProtKB-KW"/>
</dbReference>
<comment type="caution">
    <text evidence="7">Lacks conserved residue(s) required for the propagation of feature annotation.</text>
</comment>
<evidence type="ECO:0000256" key="8">
    <source>
        <dbReference type="SAM" id="MobiDB-lite"/>
    </source>
</evidence>
<feature type="binding site" evidence="7">
    <location>
        <position position="278"/>
    </location>
    <ligand>
        <name>3-phosphoshikimate</name>
        <dbReference type="ChEBI" id="CHEBI:145989"/>
    </ligand>
</feature>
<dbReference type="Pfam" id="PF00275">
    <property type="entry name" value="EPSP_synthase"/>
    <property type="match status" value="1"/>
</dbReference>
<comment type="subcellular location">
    <subcellularLocation>
        <location evidence="7">Cytoplasm</location>
    </subcellularLocation>
</comment>
<dbReference type="EC" id="2.5.1.19" evidence="7"/>
<evidence type="ECO:0000256" key="4">
    <source>
        <dbReference type="ARBA" id="ARBA00022679"/>
    </source>
</evidence>
<dbReference type="CDD" id="cd01556">
    <property type="entry name" value="EPSP_synthase"/>
    <property type="match status" value="1"/>
</dbReference>
<comment type="pathway">
    <text evidence="1 7">Metabolic intermediate biosynthesis; chorismate biosynthesis; chorismate from D-erythrose 4-phosphate and phosphoenolpyruvate: step 6/7.</text>
</comment>
<organism evidence="10 11">
    <name type="scientific">Mogibacterium timidum</name>
    <dbReference type="NCBI Taxonomy" id="35519"/>
    <lineage>
        <taxon>Bacteria</taxon>
        <taxon>Bacillati</taxon>
        <taxon>Bacillota</taxon>
        <taxon>Clostridia</taxon>
        <taxon>Peptostreptococcales</taxon>
        <taxon>Anaerovoracaceae</taxon>
        <taxon>Mogibacterium</taxon>
    </lineage>
</organism>
<gene>
    <name evidence="7" type="primary">aroA</name>
    <name evidence="10" type="ORF">HW270_05745</name>
</gene>
<protein>
    <recommendedName>
        <fullName evidence="7">3-phosphoshikimate 1-carboxyvinyltransferase</fullName>
        <ecNumber evidence="7">2.5.1.19</ecNumber>
    </recommendedName>
    <alternativeName>
        <fullName evidence="7">5-enolpyruvylshikimate-3-phosphate synthase</fullName>
        <shortName evidence="7">EPSP synthase</shortName>
        <shortName evidence="7">EPSPS</shortName>
    </alternativeName>
</protein>
<name>A0A7Y8VRZ1_9FIRM</name>
<feature type="binding site" evidence="7">
    <location>
        <position position="79"/>
    </location>
    <ligand>
        <name>phosphoenolpyruvate</name>
        <dbReference type="ChEBI" id="CHEBI:58702"/>
    </ligand>
</feature>
<evidence type="ECO:0000256" key="6">
    <source>
        <dbReference type="ARBA" id="ARBA00044633"/>
    </source>
</evidence>
<comment type="subunit">
    <text evidence="7">Monomer.</text>
</comment>
<proteinExistence type="inferred from homology"/>
<feature type="binding site" evidence="7">
    <location>
        <position position="252"/>
    </location>
    <ligand>
        <name>phosphoenolpyruvate</name>
        <dbReference type="ChEBI" id="CHEBI:58702"/>
    </ligand>
</feature>
<feature type="binding site" evidence="7">
    <location>
        <position position="203"/>
    </location>
    <ligand>
        <name>phosphoenolpyruvate</name>
        <dbReference type="ChEBI" id="CHEBI:58702"/>
    </ligand>
</feature>
<evidence type="ECO:0000313" key="11">
    <source>
        <dbReference type="Proteomes" id="UP000526307"/>
    </source>
</evidence>
<dbReference type="GO" id="GO:0008652">
    <property type="term" value="P:amino acid biosynthetic process"/>
    <property type="evidence" value="ECO:0007669"/>
    <property type="project" value="UniProtKB-KW"/>
</dbReference>
<dbReference type="Proteomes" id="UP000526307">
    <property type="component" value="Unassembled WGS sequence"/>
</dbReference>
<feature type="binding site" evidence="7">
    <location>
        <position position="410"/>
    </location>
    <ligand>
        <name>3-phosphoshikimate</name>
        <dbReference type="ChEBI" id="CHEBI:145989"/>
    </ligand>
</feature>
<dbReference type="RefSeq" id="WP_178978587.1">
    <property type="nucleotide sequence ID" value="NZ_CAUVNY010000006.1"/>
</dbReference>
<feature type="binding site" evidence="7">
    <location>
        <position position="437"/>
    </location>
    <ligand>
        <name>3-phosphoshikimate</name>
        <dbReference type="ChEBI" id="CHEBI:145989"/>
    </ligand>
</feature>
<dbReference type="GO" id="GO:0005737">
    <property type="term" value="C:cytoplasm"/>
    <property type="evidence" value="ECO:0007669"/>
    <property type="project" value="UniProtKB-SubCell"/>
</dbReference>
<comment type="catalytic activity">
    <reaction evidence="6">
        <text>3-phosphoshikimate + phosphoenolpyruvate = 5-O-(1-carboxyvinyl)-3-phosphoshikimate + phosphate</text>
        <dbReference type="Rhea" id="RHEA:21256"/>
        <dbReference type="ChEBI" id="CHEBI:43474"/>
        <dbReference type="ChEBI" id="CHEBI:57701"/>
        <dbReference type="ChEBI" id="CHEBI:58702"/>
        <dbReference type="ChEBI" id="CHEBI:145989"/>
        <dbReference type="EC" id="2.5.1.19"/>
    </reaction>
    <physiologicalReaction direction="left-to-right" evidence="6">
        <dbReference type="Rhea" id="RHEA:21257"/>
    </physiologicalReaction>
</comment>
<keyword evidence="4 7" id="KW-0808">Transferase</keyword>
<keyword evidence="7" id="KW-0963">Cytoplasm</keyword>
<comment type="caution">
    <text evidence="10">The sequence shown here is derived from an EMBL/GenBank/DDBJ whole genome shotgun (WGS) entry which is preliminary data.</text>
</comment>
<keyword evidence="11" id="KW-1185">Reference proteome</keyword>
<feature type="binding site" evidence="7">
    <location>
        <position position="175"/>
    </location>
    <ligand>
        <name>phosphoenolpyruvate</name>
        <dbReference type="ChEBI" id="CHEBI:58702"/>
    </ligand>
</feature>
<dbReference type="InterPro" id="IPR001986">
    <property type="entry name" value="Enolpyruvate_Tfrase_dom"/>
</dbReference>
<keyword evidence="3 7" id="KW-0028">Amino-acid biosynthesis</keyword>
<accession>A0A7Y8VRZ1</accession>
<dbReference type="PROSITE" id="PS00885">
    <property type="entry name" value="EPSP_SYNTHASE_2"/>
    <property type="match status" value="1"/>
</dbReference>
<feature type="region of interest" description="Disordered" evidence="8">
    <location>
        <begin position="134"/>
        <end position="157"/>
    </location>
</feature>
<dbReference type="SUPFAM" id="SSF55205">
    <property type="entry name" value="EPT/RTPC-like"/>
    <property type="match status" value="1"/>
</dbReference>
<sequence length="533" mass="58264">MLLSKLGELISEYQPSGTVLVIIGFVAVTHMCGINPDKLRWFLERSTHEVCGNSSRADVPPADFPSFTHIKHVAAPASKSYLHREIIAASLAGHELQLDITDLSDDILATYEAMVKLPNQPPRKNNVINRNASTPERFDIPSTAGHNGVVNRKGESERSGGSMCSRLIIDCKESGTTLRFLLPVVASLGVDAEFKLHGRLSDRPISELNEQLELHGMKITRDTPDSLRISGRLPNQRLQSGEFTFDSPQSSQFISGLLFALPLLESDSVIRIRGRFESKAYVRMTLSVLRRYGIDIRCTSASDEWIYTIPGNQRYVGKVGTVNALEIEGDWSNAAVLLAIGALSGEQLRVTNLPLRSEQGDRRILDLLKEFGIKLRCYPDAISTLNGTVDIYPSEGFKSIDAIDASDCPDLVPIIALLATQARGRTQIYGAKRARLKESDRLSGTCAVLTELGADISETSDGLVIMGTGILSGSYVGDGYGDHRIIMMLAAASLVSEQPVRIHGCRAVAKSYPDFFKVLGRLGFTTKVLSDDD</sequence>
<feature type="binding site" evidence="7">
    <location>
        <position position="250"/>
    </location>
    <ligand>
        <name>3-phosphoshikimate</name>
        <dbReference type="ChEBI" id="CHEBI:145989"/>
    </ligand>
</feature>
<feature type="binding site" evidence="7">
    <location>
        <position position="252"/>
    </location>
    <ligand>
        <name>3-phosphoshikimate</name>
        <dbReference type="ChEBI" id="CHEBI:145989"/>
    </ligand>
</feature>
<dbReference type="InterPro" id="IPR023193">
    <property type="entry name" value="EPSP_synthase_CS"/>
</dbReference>
<evidence type="ECO:0000313" key="10">
    <source>
        <dbReference type="EMBL" id="NWO23564.1"/>
    </source>
</evidence>
<evidence type="ECO:0000256" key="5">
    <source>
        <dbReference type="ARBA" id="ARBA00023141"/>
    </source>
</evidence>
<evidence type="ECO:0000256" key="2">
    <source>
        <dbReference type="ARBA" id="ARBA00009948"/>
    </source>
</evidence>
<dbReference type="PANTHER" id="PTHR21090:SF5">
    <property type="entry name" value="PENTAFUNCTIONAL AROM POLYPEPTIDE"/>
    <property type="match status" value="1"/>
</dbReference>
<feature type="binding site" evidence="7">
    <location>
        <position position="484"/>
    </location>
    <ligand>
        <name>phosphoenolpyruvate</name>
        <dbReference type="ChEBI" id="CHEBI:58702"/>
    </ligand>
</feature>
<dbReference type="InterPro" id="IPR013792">
    <property type="entry name" value="RNA3'P_cycl/enolpyr_Trfase_a/b"/>
</dbReference>
<dbReference type="GO" id="GO:0009423">
    <property type="term" value="P:chorismate biosynthetic process"/>
    <property type="evidence" value="ECO:0007669"/>
    <property type="project" value="UniProtKB-UniRule"/>
</dbReference>
<dbReference type="AlphaFoldDB" id="A0A7Y8VRZ1"/>
<reference evidence="10 11" key="1">
    <citation type="submission" date="2020-06" db="EMBL/GenBank/DDBJ databases">
        <title>Mogibacterium timidum strain W9173 genomic sequence.</title>
        <authorList>
            <person name="Wade W.G."/>
            <person name="Johnston C.D."/>
            <person name="Chen T."/>
            <person name="Dewhirst F.E."/>
        </authorList>
    </citation>
    <scope>NUCLEOTIDE SEQUENCE [LARGE SCALE GENOMIC DNA]</scope>
    <source>
        <strain evidence="10 11">W9173</strain>
    </source>
</reference>
<feature type="domain" description="Enolpyruvate transferase" evidence="9">
    <location>
        <begin position="157"/>
        <end position="519"/>
    </location>
</feature>